<dbReference type="Gene3D" id="3.80.10.10">
    <property type="entry name" value="Ribonuclease Inhibitor"/>
    <property type="match status" value="1"/>
</dbReference>
<dbReference type="EMBL" id="MTKT01000813">
    <property type="protein sequence ID" value="OWM87360.1"/>
    <property type="molecule type" value="Genomic_DNA"/>
</dbReference>
<dbReference type="Gene3D" id="3.40.50.10140">
    <property type="entry name" value="Toll/interleukin-1 receptor homology (TIR) domain"/>
    <property type="match status" value="1"/>
</dbReference>
<dbReference type="SMART" id="SM00255">
    <property type="entry name" value="TIR"/>
    <property type="match status" value="1"/>
</dbReference>
<comment type="catalytic activity">
    <reaction evidence="4">
        <text>NAD(+) + H2O = ADP-D-ribose + nicotinamide + H(+)</text>
        <dbReference type="Rhea" id="RHEA:16301"/>
        <dbReference type="ChEBI" id="CHEBI:15377"/>
        <dbReference type="ChEBI" id="CHEBI:15378"/>
        <dbReference type="ChEBI" id="CHEBI:17154"/>
        <dbReference type="ChEBI" id="CHEBI:57540"/>
        <dbReference type="ChEBI" id="CHEBI:57967"/>
        <dbReference type="EC" id="3.2.2.6"/>
    </reaction>
    <physiologicalReaction direction="left-to-right" evidence="4">
        <dbReference type="Rhea" id="RHEA:16302"/>
    </physiologicalReaction>
</comment>
<dbReference type="InterPro" id="IPR001611">
    <property type="entry name" value="Leu-rich_rpt"/>
</dbReference>
<dbReference type="InterPro" id="IPR032675">
    <property type="entry name" value="LRR_dom_sf"/>
</dbReference>
<organism evidence="6 7">
    <name type="scientific">Punica granatum</name>
    <name type="common">Pomegranate</name>
    <dbReference type="NCBI Taxonomy" id="22663"/>
    <lineage>
        <taxon>Eukaryota</taxon>
        <taxon>Viridiplantae</taxon>
        <taxon>Streptophyta</taxon>
        <taxon>Embryophyta</taxon>
        <taxon>Tracheophyta</taxon>
        <taxon>Spermatophyta</taxon>
        <taxon>Magnoliopsida</taxon>
        <taxon>eudicotyledons</taxon>
        <taxon>Gunneridae</taxon>
        <taxon>Pentapetalae</taxon>
        <taxon>rosids</taxon>
        <taxon>malvids</taxon>
        <taxon>Myrtales</taxon>
        <taxon>Lythraceae</taxon>
        <taxon>Punica</taxon>
    </lineage>
</organism>
<protein>
    <recommendedName>
        <fullName evidence="1">ADP-ribosyl cyclase/cyclic ADP-ribose hydrolase</fullName>
        <ecNumber evidence="1">3.2.2.6</ecNumber>
    </recommendedName>
</protein>
<dbReference type="EC" id="3.2.2.6" evidence="1"/>
<dbReference type="GO" id="GO:0007165">
    <property type="term" value="P:signal transduction"/>
    <property type="evidence" value="ECO:0007669"/>
    <property type="project" value="InterPro"/>
</dbReference>
<dbReference type="PROSITE" id="PS50104">
    <property type="entry name" value="TIR"/>
    <property type="match status" value="1"/>
</dbReference>
<feature type="domain" description="TIR" evidence="5">
    <location>
        <begin position="11"/>
        <end position="176"/>
    </location>
</feature>
<evidence type="ECO:0000256" key="3">
    <source>
        <dbReference type="ARBA" id="ARBA00023027"/>
    </source>
</evidence>
<evidence type="ECO:0000256" key="1">
    <source>
        <dbReference type="ARBA" id="ARBA00011982"/>
    </source>
</evidence>
<dbReference type="Pfam" id="PF01582">
    <property type="entry name" value="TIR"/>
    <property type="match status" value="1"/>
</dbReference>
<evidence type="ECO:0000313" key="6">
    <source>
        <dbReference type="EMBL" id="OWM87360.1"/>
    </source>
</evidence>
<keyword evidence="3" id="KW-0520">NAD</keyword>
<dbReference type="SUPFAM" id="SSF52200">
    <property type="entry name" value="Toll/Interleukin receptor TIR domain"/>
    <property type="match status" value="1"/>
</dbReference>
<gene>
    <name evidence="6" type="ORF">CDL15_Pgr022471</name>
</gene>
<evidence type="ECO:0000256" key="4">
    <source>
        <dbReference type="ARBA" id="ARBA00047304"/>
    </source>
</evidence>
<dbReference type="InterPro" id="IPR035897">
    <property type="entry name" value="Toll_tir_struct_dom_sf"/>
</dbReference>
<dbReference type="InterPro" id="IPR000157">
    <property type="entry name" value="TIR_dom"/>
</dbReference>
<dbReference type="SUPFAM" id="SSF52058">
    <property type="entry name" value="L domain-like"/>
    <property type="match status" value="1"/>
</dbReference>
<accession>A0A218XRA2</accession>
<dbReference type="Pfam" id="PF00560">
    <property type="entry name" value="LRR_1"/>
    <property type="match status" value="1"/>
</dbReference>
<dbReference type="Proteomes" id="UP000197138">
    <property type="component" value="Unassembled WGS sequence"/>
</dbReference>
<keyword evidence="2" id="KW-0378">Hydrolase</keyword>
<reference evidence="7" key="1">
    <citation type="journal article" date="2017" name="Plant J.">
        <title>The pomegranate (Punica granatum L.) genome and the genomics of punicalagin biosynthesis.</title>
        <authorList>
            <person name="Qin G."/>
            <person name="Xu C."/>
            <person name="Ming R."/>
            <person name="Tang H."/>
            <person name="Guyot R."/>
            <person name="Kramer E.M."/>
            <person name="Hu Y."/>
            <person name="Yi X."/>
            <person name="Qi Y."/>
            <person name="Xu X."/>
            <person name="Gao Z."/>
            <person name="Pan H."/>
            <person name="Jian J."/>
            <person name="Tian Y."/>
            <person name="Yue Z."/>
            <person name="Xu Y."/>
        </authorList>
    </citation>
    <scope>NUCLEOTIDE SEQUENCE [LARGE SCALE GENOMIC DNA]</scope>
    <source>
        <strain evidence="7">cv. Dabenzi</strain>
    </source>
</reference>
<dbReference type="GO" id="GO:0061809">
    <property type="term" value="F:NAD+ nucleosidase activity, cyclic ADP-ribose generating"/>
    <property type="evidence" value="ECO:0007669"/>
    <property type="project" value="UniProtKB-EC"/>
</dbReference>
<dbReference type="PANTHER" id="PTHR32009">
    <property type="entry name" value="TMV RESISTANCE PROTEIN N-LIKE"/>
    <property type="match status" value="1"/>
</dbReference>
<name>A0A218XRA2_PUNGR</name>
<comment type="caution">
    <text evidence="6">The sequence shown here is derived from an EMBL/GenBank/DDBJ whole genome shotgun (WGS) entry which is preliminary data.</text>
</comment>
<dbReference type="PANTHER" id="PTHR32009:SF39">
    <property type="entry name" value="TIR DOMAIN-CONTAINING PROTEIN"/>
    <property type="match status" value="1"/>
</dbReference>
<proteinExistence type="predicted"/>
<dbReference type="AlphaFoldDB" id="A0A218XRA2"/>
<evidence type="ECO:0000313" key="7">
    <source>
        <dbReference type="Proteomes" id="UP000197138"/>
    </source>
</evidence>
<evidence type="ECO:0000256" key="2">
    <source>
        <dbReference type="ARBA" id="ARBA00022801"/>
    </source>
</evidence>
<sequence length="258" mass="29227">MAPKRKRTSGTTYQVFLSFRGPDTRQGFTDVLYWALTEAGIRVFRDNEDIRDGEDIGEEILTAIEESRIFVPIFSTNYASSKWCLIELAKMFKSKEASIGKKTILPIFYDVGVDDVMLKTKLYTRALSKHRKNFSTDIVHQWKEALRDAGKIKGWELKDTGLDLSRTGITELPDTIVNIKKLAMLDLLETRIIELAQRIGRLVKLEVLNLGRCGGLKKLSDSLGNLRSLAELDLSCTRITELPDSIGNLEKVKVIRMT</sequence>
<evidence type="ECO:0000259" key="5">
    <source>
        <dbReference type="PROSITE" id="PS50104"/>
    </source>
</evidence>